<comment type="caution">
    <text evidence="2">The sequence shown here is derived from an EMBL/GenBank/DDBJ whole genome shotgun (WGS) entry which is preliminary data.</text>
</comment>
<dbReference type="InterPro" id="IPR036047">
    <property type="entry name" value="F-box-like_dom_sf"/>
</dbReference>
<dbReference type="InterPro" id="IPR006527">
    <property type="entry name" value="F-box-assoc_dom_typ1"/>
</dbReference>
<dbReference type="NCBIfam" id="TIGR01640">
    <property type="entry name" value="F_box_assoc_1"/>
    <property type="match status" value="1"/>
</dbReference>
<dbReference type="InterPro" id="IPR001810">
    <property type="entry name" value="F-box_dom"/>
</dbReference>
<evidence type="ECO:0000313" key="3">
    <source>
        <dbReference type="Proteomes" id="UP001632038"/>
    </source>
</evidence>
<proteinExistence type="predicted"/>
<name>A0ABD3E336_9LAMI</name>
<dbReference type="EMBL" id="JAVIJP010000007">
    <property type="protein sequence ID" value="KAL3648717.1"/>
    <property type="molecule type" value="Genomic_DNA"/>
</dbReference>
<accession>A0ABD3E336</accession>
<dbReference type="PANTHER" id="PTHR31672:SF13">
    <property type="entry name" value="F-BOX PROTEIN CPR30-LIKE"/>
    <property type="match status" value="1"/>
</dbReference>
<reference evidence="3" key="1">
    <citation type="journal article" date="2024" name="IScience">
        <title>Strigolactones Initiate the Formation of Haustorium-like Structures in Castilleja.</title>
        <authorList>
            <person name="Buerger M."/>
            <person name="Peterson D."/>
            <person name="Chory J."/>
        </authorList>
    </citation>
    <scope>NUCLEOTIDE SEQUENCE [LARGE SCALE GENOMIC DNA]</scope>
</reference>
<dbReference type="PANTHER" id="PTHR31672">
    <property type="entry name" value="BNACNNG10540D PROTEIN"/>
    <property type="match status" value="1"/>
</dbReference>
<dbReference type="Pfam" id="PF00646">
    <property type="entry name" value="F-box"/>
    <property type="match status" value="1"/>
</dbReference>
<evidence type="ECO:0000313" key="2">
    <source>
        <dbReference type="EMBL" id="KAL3648717.1"/>
    </source>
</evidence>
<sequence>MVARPDLSNDILFEIFSRLPTISVGKFRCLSKTWRNLLSTPHFIKSHLAREKARHQYLIIIPRCCSTRSVEIIKINDTVSKKISLPGRWNMIIGSCNGLVLLLSDHDDDNEELLLVNPITLEQAKIPISPLALRQSESFSLYGFGHDRVRDDYKVVKLSYELSDQPGLVYTDIFVDVYYVKTGVWKRLNNLPNSSSYDHFYTSSRALVNGAIHWLAASTRSGRGFVITAFDLVNETFFEIPIPVVGVDVKCFSPHFIVVLGGCLCLMDCKSNVEWANILVMKEYGVAESWMKFRVYGYGNFAYFKPLSFIGDDCDAEFMSVVEARGLVVYNPKVGIENLVALRARGKFEDGGTFVESLVSLASLRS</sequence>
<feature type="domain" description="F-box" evidence="1">
    <location>
        <begin position="7"/>
        <end position="46"/>
    </location>
</feature>
<dbReference type="InterPro" id="IPR017451">
    <property type="entry name" value="F-box-assoc_interact_dom"/>
</dbReference>
<dbReference type="InterPro" id="IPR050796">
    <property type="entry name" value="SCF_F-box_component"/>
</dbReference>
<keyword evidence="3" id="KW-1185">Reference proteome</keyword>
<evidence type="ECO:0000259" key="1">
    <source>
        <dbReference type="SMART" id="SM00256"/>
    </source>
</evidence>
<gene>
    <name evidence="2" type="ORF">CASFOL_005120</name>
</gene>
<dbReference type="SMART" id="SM00256">
    <property type="entry name" value="FBOX"/>
    <property type="match status" value="1"/>
</dbReference>
<dbReference type="AlphaFoldDB" id="A0ABD3E336"/>
<dbReference type="Proteomes" id="UP001632038">
    <property type="component" value="Unassembled WGS sequence"/>
</dbReference>
<dbReference type="Gene3D" id="1.20.1280.50">
    <property type="match status" value="1"/>
</dbReference>
<dbReference type="SUPFAM" id="SSF81383">
    <property type="entry name" value="F-box domain"/>
    <property type="match status" value="1"/>
</dbReference>
<organism evidence="2 3">
    <name type="scientific">Castilleja foliolosa</name>
    <dbReference type="NCBI Taxonomy" id="1961234"/>
    <lineage>
        <taxon>Eukaryota</taxon>
        <taxon>Viridiplantae</taxon>
        <taxon>Streptophyta</taxon>
        <taxon>Embryophyta</taxon>
        <taxon>Tracheophyta</taxon>
        <taxon>Spermatophyta</taxon>
        <taxon>Magnoliopsida</taxon>
        <taxon>eudicotyledons</taxon>
        <taxon>Gunneridae</taxon>
        <taxon>Pentapetalae</taxon>
        <taxon>asterids</taxon>
        <taxon>lamiids</taxon>
        <taxon>Lamiales</taxon>
        <taxon>Orobanchaceae</taxon>
        <taxon>Pedicularideae</taxon>
        <taxon>Castillejinae</taxon>
        <taxon>Castilleja</taxon>
    </lineage>
</organism>
<dbReference type="Pfam" id="PF07734">
    <property type="entry name" value="FBA_1"/>
    <property type="match status" value="1"/>
</dbReference>
<protein>
    <recommendedName>
        <fullName evidence="1">F-box domain-containing protein</fullName>
    </recommendedName>
</protein>